<reference evidence="3" key="1">
    <citation type="submission" date="2016-05" db="EMBL/GenBank/DDBJ databases">
        <authorList>
            <person name="Lavstsen T."/>
            <person name="Jespersen J.S."/>
        </authorList>
    </citation>
    <scope>NUCLEOTIDE SEQUENCE</scope>
    <source>
        <tissue evidence="3">Brain</tissue>
    </source>
</reference>
<evidence type="ECO:0000256" key="2">
    <source>
        <dbReference type="SAM" id="Phobius"/>
    </source>
</evidence>
<feature type="compositionally biased region" description="Basic and acidic residues" evidence="1">
    <location>
        <begin position="75"/>
        <end position="85"/>
    </location>
</feature>
<organism evidence="3">
    <name type="scientific">Nothobranchius pienaari</name>
    <dbReference type="NCBI Taxonomy" id="704102"/>
    <lineage>
        <taxon>Eukaryota</taxon>
        <taxon>Metazoa</taxon>
        <taxon>Chordata</taxon>
        <taxon>Craniata</taxon>
        <taxon>Vertebrata</taxon>
        <taxon>Euteleostomi</taxon>
        <taxon>Actinopterygii</taxon>
        <taxon>Neopterygii</taxon>
        <taxon>Teleostei</taxon>
        <taxon>Neoteleostei</taxon>
        <taxon>Acanthomorphata</taxon>
        <taxon>Ovalentaria</taxon>
        <taxon>Atherinomorphae</taxon>
        <taxon>Cyprinodontiformes</taxon>
        <taxon>Nothobranchiidae</taxon>
        <taxon>Nothobranchius</taxon>
    </lineage>
</organism>
<dbReference type="AlphaFoldDB" id="A0A1A8LQU7"/>
<protein>
    <submittedName>
        <fullName evidence="3">Uncharacterized protein</fullName>
    </submittedName>
</protein>
<dbReference type="EMBL" id="HAEG01004362">
    <property type="protein sequence ID" value="SBR71445.1"/>
    <property type="molecule type" value="Transcribed_RNA"/>
</dbReference>
<accession>A0A1A8LQU7</accession>
<keyword evidence="2" id="KW-0812">Transmembrane</keyword>
<feature type="region of interest" description="Disordered" evidence="1">
    <location>
        <begin position="62"/>
        <end position="88"/>
    </location>
</feature>
<reference evidence="3" key="2">
    <citation type="submission" date="2016-06" db="EMBL/GenBank/DDBJ databases">
        <title>The genome of a short-lived fish provides insights into sex chromosome evolution and the genetic control of aging.</title>
        <authorList>
            <person name="Reichwald K."/>
            <person name="Felder M."/>
            <person name="Petzold A."/>
            <person name="Koch P."/>
            <person name="Groth M."/>
            <person name="Platzer M."/>
        </authorList>
    </citation>
    <scope>NUCLEOTIDE SEQUENCE</scope>
    <source>
        <tissue evidence="3">Brain</tissue>
    </source>
</reference>
<keyword evidence="2" id="KW-1133">Transmembrane helix</keyword>
<evidence type="ECO:0000256" key="1">
    <source>
        <dbReference type="SAM" id="MobiDB-lite"/>
    </source>
</evidence>
<keyword evidence="2" id="KW-0472">Membrane</keyword>
<dbReference type="EMBL" id="HAEF01008630">
    <property type="protein sequence ID" value="SBR46962.1"/>
    <property type="molecule type" value="Transcribed_RNA"/>
</dbReference>
<name>A0A1A8LQU7_9TELE</name>
<feature type="transmembrane region" description="Helical" evidence="2">
    <location>
        <begin position="24"/>
        <end position="47"/>
    </location>
</feature>
<gene>
    <name evidence="3" type="primary">Nfu_g_1_007014</name>
</gene>
<evidence type="ECO:0000313" key="3">
    <source>
        <dbReference type="EMBL" id="SBR46962.1"/>
    </source>
</evidence>
<proteinExistence type="predicted"/>
<sequence length="153" mass="16862">MMMVNTTCVHGNATEACHLPSSSAGLATGLSLLFVLIVITAAGVAVFKQRHKIRTLFQRRPTGGQKKVCSDPPQAEDHQYTREPSEGQTPIYENMTTIVNCSSANQTRSADTPEVDLYLHCDSADEVIYSNDEAFRSTLKEPREDDVYITPDP</sequence>